<name>A0A0E1W4K9_BURPE</name>
<accession>A0A0E1W4K9</accession>
<reference evidence="1" key="1">
    <citation type="submission" date="2009-05" db="EMBL/GenBank/DDBJ databases">
        <authorList>
            <person name="Harkins D.M."/>
            <person name="DeShazer D."/>
            <person name="Woods D.E."/>
            <person name="Brinkac L.M."/>
            <person name="Brown K.A."/>
            <person name="Hung G.C."/>
            <person name="Tuanyok A."/>
            <person name="Zhang B."/>
            <person name="Nierman W.C."/>
        </authorList>
    </citation>
    <scope>NUCLEOTIDE SEQUENCE [LARGE SCALE GENOMIC DNA]</scope>
    <source>
        <strain evidence="1">1710a</strain>
    </source>
</reference>
<dbReference type="AlphaFoldDB" id="A0A0E1W4K9"/>
<gene>
    <name evidence="1" type="ORF">BURPS1710A_1854</name>
</gene>
<sequence>MSKTVIVWDECGQNDISFVVIDGDVTHLAGVYINRCGNDRDAEDELTDLIYGADGRPLYKHMSEFPAEEVKAGASVIVCGFLP</sequence>
<dbReference type="HOGENOM" id="CLU_2536165_0_0_4"/>
<evidence type="ECO:0000313" key="1">
    <source>
        <dbReference type="EMBL" id="EET07226.1"/>
    </source>
</evidence>
<protein>
    <submittedName>
        <fullName evidence="1">Uncharacterized protein</fullName>
    </submittedName>
</protein>
<organism evidence="1">
    <name type="scientific">Burkholderia pseudomallei 1710a</name>
    <dbReference type="NCBI Taxonomy" id="320371"/>
    <lineage>
        <taxon>Bacteria</taxon>
        <taxon>Pseudomonadati</taxon>
        <taxon>Pseudomonadota</taxon>
        <taxon>Betaproteobacteria</taxon>
        <taxon>Burkholderiales</taxon>
        <taxon>Burkholderiaceae</taxon>
        <taxon>Burkholderia</taxon>
        <taxon>pseudomallei group</taxon>
    </lineage>
</organism>
<proteinExistence type="predicted"/>
<dbReference type="RefSeq" id="WP_004526599.1">
    <property type="nucleotide sequence ID" value="NZ_CM000832.1"/>
</dbReference>
<dbReference type="Proteomes" id="UP000001812">
    <property type="component" value="Chromosome I"/>
</dbReference>
<dbReference type="EMBL" id="CM000832">
    <property type="protein sequence ID" value="EET07226.1"/>
    <property type="molecule type" value="Genomic_DNA"/>
</dbReference>